<organism evidence="12 13">
    <name type="scientific">Shewanella marisflavi</name>
    <dbReference type="NCBI Taxonomy" id="260364"/>
    <lineage>
        <taxon>Bacteria</taxon>
        <taxon>Pseudomonadati</taxon>
        <taxon>Pseudomonadota</taxon>
        <taxon>Gammaproteobacteria</taxon>
        <taxon>Alteromonadales</taxon>
        <taxon>Shewanellaceae</taxon>
        <taxon>Shewanella</taxon>
    </lineage>
</organism>
<dbReference type="InterPro" id="IPR023032">
    <property type="entry name" value="tRNA_MAMT_biosynth_bifunc_MnmC"/>
</dbReference>
<keyword evidence="5 10" id="KW-0949">S-adenosyl-L-methionine</keyword>
<dbReference type="EMBL" id="CP022272">
    <property type="protein sequence ID" value="ASJ96401.1"/>
    <property type="molecule type" value="Genomic_DNA"/>
</dbReference>
<dbReference type="GO" id="GO:0032259">
    <property type="term" value="P:methylation"/>
    <property type="evidence" value="ECO:0007669"/>
    <property type="project" value="UniProtKB-KW"/>
</dbReference>
<dbReference type="Pfam" id="PF01266">
    <property type="entry name" value="DAO"/>
    <property type="match status" value="1"/>
</dbReference>
<dbReference type="GO" id="GO:0005737">
    <property type="term" value="C:cytoplasm"/>
    <property type="evidence" value="ECO:0007669"/>
    <property type="project" value="UniProtKB-SubCell"/>
</dbReference>
<keyword evidence="9 10" id="KW-0511">Multifunctional enzyme</keyword>
<dbReference type="Proteomes" id="UP000198233">
    <property type="component" value="Chromosome"/>
</dbReference>
<dbReference type="PANTHER" id="PTHR13847:SF283">
    <property type="entry name" value="TRNA 5-METHYLAMINOMETHYL-2-THIOURIDINE BIOSYNTHESIS BIFUNCTIONAL PROTEIN MNMC"/>
    <property type="match status" value="1"/>
</dbReference>
<dbReference type="Gene3D" id="3.50.50.60">
    <property type="entry name" value="FAD/NAD(P)-binding domain"/>
    <property type="match status" value="1"/>
</dbReference>
<name>A0AAC9TYG9_9GAMM</name>
<keyword evidence="3 10" id="KW-0285">Flavoprotein</keyword>
<keyword evidence="1 10" id="KW-0963">Cytoplasm</keyword>
<evidence type="ECO:0000256" key="2">
    <source>
        <dbReference type="ARBA" id="ARBA00022603"/>
    </source>
</evidence>
<comment type="function">
    <text evidence="10">Catalyzes the last two steps in the biosynthesis of 5-methylaminomethyl-2-thiouridine (mnm(5)s(2)U) at the wobble position (U34) in tRNA. Catalyzes the FAD-dependent demodification of cmnm(5)s(2)U34 to nm(5)s(2)U34, followed by the transfer of a methyl group from S-adenosyl-L-methionine to nm(5)s(2)U34, to form mnm(5)s(2)U34.</text>
</comment>
<dbReference type="GO" id="GO:0050660">
    <property type="term" value="F:flavin adenine dinucleotide binding"/>
    <property type="evidence" value="ECO:0007669"/>
    <property type="project" value="UniProtKB-UniRule"/>
</dbReference>
<feature type="region of interest" description="tRNA (mnm(5)s(2)U34)-methyltransferase" evidence="10">
    <location>
        <begin position="1"/>
        <end position="253"/>
    </location>
</feature>
<dbReference type="HAMAP" id="MF_01102">
    <property type="entry name" value="MnmC"/>
    <property type="match status" value="1"/>
</dbReference>
<comment type="similarity">
    <text evidence="10">In the N-terminal section; belongs to the methyltransferase superfamily. tRNA (mnm(5)s(2)U34)-methyltransferase family.</text>
</comment>
<dbReference type="PANTHER" id="PTHR13847">
    <property type="entry name" value="SARCOSINE DEHYDROGENASE-RELATED"/>
    <property type="match status" value="1"/>
</dbReference>
<dbReference type="NCBIfam" id="TIGR03197">
    <property type="entry name" value="MnmC_Cterm"/>
    <property type="match status" value="1"/>
</dbReference>
<keyword evidence="7 10" id="KW-0274">FAD</keyword>
<comment type="similarity">
    <text evidence="10">In the C-terminal section; belongs to the DAO family.</text>
</comment>
<keyword evidence="4 10" id="KW-0808">Transferase</keyword>
<gene>
    <name evidence="10" type="primary">mnmC</name>
    <name evidence="12" type="ORF">CFF01_07250</name>
</gene>
<dbReference type="Gene3D" id="3.30.9.10">
    <property type="entry name" value="D-Amino Acid Oxidase, subunit A, domain 2"/>
    <property type="match status" value="1"/>
</dbReference>
<proteinExistence type="inferred from homology"/>
<dbReference type="GO" id="GO:0004808">
    <property type="term" value="F:tRNA (5-methylaminomethyl-2-thiouridylate)(34)-methyltransferase activity"/>
    <property type="evidence" value="ECO:0007669"/>
    <property type="project" value="UniProtKB-EC"/>
</dbReference>
<evidence type="ECO:0000256" key="5">
    <source>
        <dbReference type="ARBA" id="ARBA00022691"/>
    </source>
</evidence>
<evidence type="ECO:0000256" key="9">
    <source>
        <dbReference type="ARBA" id="ARBA00023268"/>
    </source>
</evidence>
<evidence type="ECO:0000256" key="4">
    <source>
        <dbReference type="ARBA" id="ARBA00022679"/>
    </source>
</evidence>
<accession>A0AAC9TYG9</accession>
<dbReference type="KEGG" id="smav:CFF01_07250"/>
<dbReference type="AlphaFoldDB" id="A0AAC9TYG9"/>
<dbReference type="InterPro" id="IPR029063">
    <property type="entry name" value="SAM-dependent_MTases_sf"/>
</dbReference>
<dbReference type="Gene3D" id="3.40.50.150">
    <property type="entry name" value="Vaccinia Virus protein VP39"/>
    <property type="match status" value="1"/>
</dbReference>
<reference evidence="12 13" key="1">
    <citation type="submission" date="2017-06" db="EMBL/GenBank/DDBJ databases">
        <title>Complete genome sequence of Shewanella marisflavi EP1 associated with anaerobic 2,4-dinitrotoluene reduction and salt tolerance.</title>
        <authorList>
            <person name="Huang J."/>
        </authorList>
    </citation>
    <scope>NUCLEOTIDE SEQUENCE [LARGE SCALE GENOMIC DNA]</scope>
    <source>
        <strain evidence="12 13">EP1</strain>
    </source>
</reference>
<comment type="catalytic activity">
    <reaction evidence="10">
        <text>5-aminomethyl-2-thiouridine(34) in tRNA + S-adenosyl-L-methionine = 5-methylaminomethyl-2-thiouridine(34) in tRNA + S-adenosyl-L-homocysteine + H(+)</text>
        <dbReference type="Rhea" id="RHEA:19569"/>
        <dbReference type="Rhea" id="RHEA-COMP:10195"/>
        <dbReference type="Rhea" id="RHEA-COMP:10197"/>
        <dbReference type="ChEBI" id="CHEBI:15378"/>
        <dbReference type="ChEBI" id="CHEBI:57856"/>
        <dbReference type="ChEBI" id="CHEBI:59789"/>
        <dbReference type="ChEBI" id="CHEBI:74454"/>
        <dbReference type="ChEBI" id="CHEBI:74455"/>
        <dbReference type="EC" id="2.1.1.61"/>
    </reaction>
</comment>
<dbReference type="EC" id="1.5.-.-" evidence="10"/>
<evidence type="ECO:0000256" key="7">
    <source>
        <dbReference type="ARBA" id="ARBA00022827"/>
    </source>
</evidence>
<dbReference type="InterPro" id="IPR017610">
    <property type="entry name" value="tRNA_S-uridine_synth_MnmC_C"/>
</dbReference>
<evidence type="ECO:0000259" key="11">
    <source>
        <dbReference type="Pfam" id="PF01266"/>
    </source>
</evidence>
<dbReference type="SUPFAM" id="SSF51905">
    <property type="entry name" value="FAD/NAD(P)-binding domain"/>
    <property type="match status" value="1"/>
</dbReference>
<comment type="cofactor">
    <cofactor evidence="10">
        <name>FAD</name>
        <dbReference type="ChEBI" id="CHEBI:57692"/>
    </cofactor>
</comment>
<keyword evidence="6 10" id="KW-0819">tRNA processing</keyword>
<sequence>MPNIPLRVNSLTTEHPDNAQIIDDKRTLNSFLSHLSTITLDAPQQVIGVVTTKGGQWLSTLLSLLYFKVTSQDKRYQLQLYTKTDAQTLAQIAANSQLPGATNQQLKDIASAHISGCHRLTLADGKLIIDLHLGTALEQLKAQISAKDPDKAVHAWLFDTDEAICQAPEPLIWQLARLSCPSAPLFTFSDTREKESASRIGPLSQAANKAGFQLCELNLATKDDQCVTIKSVPSNPALDIAQQERRALRRQLSDSLHYNPLYAGGEGETAIIGGGVAGASLALSLAERGKSLTFFCMDEAPGQQASGNKQGAIYPLLTPEHGSLSHYFLQGYLFSRQRILQLIEAGHDIPHDFCGVLQTGHDQRSQQRLEKIIRAQPWAESIAQAVDAEKAKSLAGIAINHQGIYYPLGGWVSPQALTRAALAQAEKLGKQTCHYQCKVTDIRYDQGHWYLSTEHAGKQAEYGPFANLVLANGRHLTDFSQTTQLPISGFRGQVSHIPSRGELTALKTVLCSHGYLTPAHDKLHCTGASYVKDPDNLAYSPTEQLENLDKIRTSYRANWTQDVDISGHSARIGVRMVTRDHAPMMGCAPDFDAIASAYRQHQHTKESIKYWRSNPAPVYQGLFVLGGLGSRGLTSGPLAAEILAAQLCGELLPANIDVLTMLNPNRMWMRKLLKGKAL</sequence>
<evidence type="ECO:0000313" key="12">
    <source>
        <dbReference type="EMBL" id="ASJ96401.1"/>
    </source>
</evidence>
<evidence type="ECO:0000256" key="1">
    <source>
        <dbReference type="ARBA" id="ARBA00022490"/>
    </source>
</evidence>
<evidence type="ECO:0000313" key="13">
    <source>
        <dbReference type="Proteomes" id="UP000198233"/>
    </source>
</evidence>
<dbReference type="InterPro" id="IPR006076">
    <property type="entry name" value="FAD-dep_OxRdtase"/>
</dbReference>
<dbReference type="GO" id="GO:0016645">
    <property type="term" value="F:oxidoreductase activity, acting on the CH-NH group of donors"/>
    <property type="evidence" value="ECO:0007669"/>
    <property type="project" value="InterPro"/>
</dbReference>
<evidence type="ECO:0000256" key="6">
    <source>
        <dbReference type="ARBA" id="ARBA00022694"/>
    </source>
</evidence>
<evidence type="ECO:0000256" key="3">
    <source>
        <dbReference type="ARBA" id="ARBA00022630"/>
    </source>
</evidence>
<dbReference type="EC" id="2.1.1.61" evidence="10"/>
<feature type="region of interest" description="FAD-dependent cmnm(5)s(2)U34 oxidoreductase" evidence="10">
    <location>
        <begin position="272"/>
        <end position="678"/>
    </location>
</feature>
<feature type="domain" description="FAD dependent oxidoreductase" evidence="11">
    <location>
        <begin position="270"/>
        <end position="645"/>
    </location>
</feature>
<evidence type="ECO:0000256" key="8">
    <source>
        <dbReference type="ARBA" id="ARBA00023002"/>
    </source>
</evidence>
<keyword evidence="8 10" id="KW-0560">Oxidoreductase</keyword>
<evidence type="ECO:0000256" key="10">
    <source>
        <dbReference type="HAMAP-Rule" id="MF_01102"/>
    </source>
</evidence>
<comment type="subcellular location">
    <subcellularLocation>
        <location evidence="10">Cytoplasm</location>
    </subcellularLocation>
</comment>
<dbReference type="InterPro" id="IPR036188">
    <property type="entry name" value="FAD/NAD-bd_sf"/>
</dbReference>
<protein>
    <recommendedName>
        <fullName evidence="10">tRNA 5-methylaminomethyl-2-thiouridine biosynthesis bifunctional protein MnmC</fullName>
        <shortName evidence="10">tRNA mnm(5)s(2)U biosynthesis bifunctional protein</shortName>
    </recommendedName>
    <domain>
        <recommendedName>
            <fullName evidence="10">tRNA (mnm(5)s(2)U34)-methyltransferase</fullName>
            <ecNumber evidence="10">2.1.1.61</ecNumber>
        </recommendedName>
    </domain>
    <domain>
        <recommendedName>
            <fullName evidence="10">FAD-dependent cmnm(5)s(2)U34 oxidoreductase</fullName>
            <ecNumber evidence="10">1.5.-.-</ecNumber>
        </recommendedName>
    </domain>
</protein>
<keyword evidence="2 10" id="KW-0489">Methyltransferase</keyword>
<dbReference type="GO" id="GO:0002098">
    <property type="term" value="P:tRNA wobble uridine modification"/>
    <property type="evidence" value="ECO:0007669"/>
    <property type="project" value="TreeGrafter"/>
</dbReference>